<dbReference type="OrthoDB" id="5296765at2"/>
<protein>
    <submittedName>
        <fullName evidence="6">ABC transporter</fullName>
    </submittedName>
</protein>
<dbReference type="InterPro" id="IPR027417">
    <property type="entry name" value="P-loop_NTPase"/>
</dbReference>
<dbReference type="PANTHER" id="PTHR42734">
    <property type="entry name" value="METAL TRANSPORT SYSTEM ATP-BINDING PROTEIN TM_0124-RELATED"/>
    <property type="match status" value="1"/>
</dbReference>
<dbReference type="InterPro" id="IPR003439">
    <property type="entry name" value="ABC_transporter-like_ATP-bd"/>
</dbReference>
<accession>A0A1Q5PMZ4</accession>
<dbReference type="SUPFAM" id="SSF52540">
    <property type="entry name" value="P-loop containing nucleoside triphosphate hydrolases"/>
    <property type="match status" value="1"/>
</dbReference>
<dbReference type="STRING" id="1921764.BSR28_03100"/>
<comment type="caution">
    <text evidence="6">The sequence shown here is derived from an EMBL/GenBank/DDBJ whole genome shotgun (WGS) entry which is preliminary data.</text>
</comment>
<dbReference type="InterPro" id="IPR003593">
    <property type="entry name" value="AAA+_ATPase"/>
</dbReference>
<dbReference type="AlphaFoldDB" id="A0A1Q5PMZ4"/>
<dbReference type="CDD" id="cd03235">
    <property type="entry name" value="ABC_Metallic_Cations"/>
    <property type="match status" value="1"/>
</dbReference>
<evidence type="ECO:0000313" key="7">
    <source>
        <dbReference type="Proteomes" id="UP000186785"/>
    </source>
</evidence>
<dbReference type="Pfam" id="PF00005">
    <property type="entry name" value="ABC_tran"/>
    <property type="match status" value="1"/>
</dbReference>
<keyword evidence="3" id="KW-0547">Nucleotide-binding</keyword>
<dbReference type="GO" id="GO:0016887">
    <property type="term" value="F:ATP hydrolysis activity"/>
    <property type="evidence" value="ECO:0007669"/>
    <property type="project" value="InterPro"/>
</dbReference>
<dbReference type="PANTHER" id="PTHR42734:SF5">
    <property type="entry name" value="IRON TRANSPORT SYSTEM ATP-BINDING PROTEIN HI_0361-RELATED"/>
    <property type="match status" value="1"/>
</dbReference>
<dbReference type="InterPro" id="IPR050153">
    <property type="entry name" value="Metal_Ion_Import_ABC"/>
</dbReference>
<evidence type="ECO:0000259" key="5">
    <source>
        <dbReference type="PROSITE" id="PS50893"/>
    </source>
</evidence>
<dbReference type="GO" id="GO:0005524">
    <property type="term" value="F:ATP binding"/>
    <property type="evidence" value="ECO:0007669"/>
    <property type="project" value="UniProtKB-KW"/>
</dbReference>
<proteinExistence type="inferred from homology"/>
<feature type="domain" description="ABC transporter" evidence="5">
    <location>
        <begin position="17"/>
        <end position="251"/>
    </location>
</feature>
<sequence length="265" mass="28579">MTPLTSPSALSHSNPSVSVRDLSVNYGPVRALTGATFDLYPGRVCALVGTNGSGKSTLFKSMLGIVKAQSGQVQILGLDPAQARKQALLSYVPQSEDVDWSFPLRVKDVVLMGRYRTMGFFRRPSSQDRQAVAEALERVDLSDLGDRQIGALSGGQRKRAFVARGLAQGAQVLFLDEPFSGVDRNSQGTITRLLKSLAQQGATVLVSTHDLESLPELASEALLTQKRILMHDQIETVLRPENLSLAFGATETAPDSVAQKELTNV</sequence>
<organism evidence="6 7">
    <name type="scientific">Boudabousia liubingyangii</name>
    <dbReference type="NCBI Taxonomy" id="1921764"/>
    <lineage>
        <taxon>Bacteria</taxon>
        <taxon>Bacillati</taxon>
        <taxon>Actinomycetota</taxon>
        <taxon>Actinomycetes</taxon>
        <taxon>Actinomycetales</taxon>
        <taxon>Actinomycetaceae</taxon>
        <taxon>Boudabousia</taxon>
    </lineage>
</organism>
<dbReference type="Gene3D" id="3.40.50.300">
    <property type="entry name" value="P-loop containing nucleotide triphosphate hydrolases"/>
    <property type="match status" value="1"/>
</dbReference>
<dbReference type="SMART" id="SM00382">
    <property type="entry name" value="AAA"/>
    <property type="match status" value="1"/>
</dbReference>
<keyword evidence="7" id="KW-1185">Reference proteome</keyword>
<dbReference type="RefSeq" id="WP_073708911.1">
    <property type="nucleotide sequence ID" value="NZ_MQSV01000002.1"/>
</dbReference>
<dbReference type="Proteomes" id="UP000186785">
    <property type="component" value="Unassembled WGS sequence"/>
</dbReference>
<name>A0A1Q5PMZ4_9ACTO</name>
<dbReference type="PROSITE" id="PS00211">
    <property type="entry name" value="ABC_TRANSPORTER_1"/>
    <property type="match status" value="1"/>
</dbReference>
<dbReference type="InterPro" id="IPR017871">
    <property type="entry name" value="ABC_transporter-like_CS"/>
</dbReference>
<evidence type="ECO:0000256" key="2">
    <source>
        <dbReference type="ARBA" id="ARBA00022448"/>
    </source>
</evidence>
<dbReference type="PROSITE" id="PS50893">
    <property type="entry name" value="ABC_TRANSPORTER_2"/>
    <property type="match status" value="1"/>
</dbReference>
<evidence type="ECO:0000256" key="1">
    <source>
        <dbReference type="ARBA" id="ARBA00005417"/>
    </source>
</evidence>
<comment type="similarity">
    <text evidence="1">Belongs to the ABC transporter superfamily.</text>
</comment>
<gene>
    <name evidence="6" type="ORF">BSR29_03525</name>
</gene>
<keyword evidence="2" id="KW-0813">Transport</keyword>
<reference evidence="6 7" key="1">
    <citation type="submission" date="2016-11" db="EMBL/GenBank/DDBJ databases">
        <title>Actinomyces gypaetusis sp. nov. isolated from the vulture Gypaetus barbatus in Qinghai Tibet Plateau China.</title>
        <authorList>
            <person name="Meng X."/>
        </authorList>
    </citation>
    <scope>NUCLEOTIDE SEQUENCE [LARGE SCALE GENOMIC DNA]</scope>
    <source>
        <strain evidence="6 7">VUL4_2</strain>
    </source>
</reference>
<dbReference type="EMBL" id="MQSV01000002">
    <property type="protein sequence ID" value="OKL48924.1"/>
    <property type="molecule type" value="Genomic_DNA"/>
</dbReference>
<evidence type="ECO:0000256" key="3">
    <source>
        <dbReference type="ARBA" id="ARBA00022741"/>
    </source>
</evidence>
<evidence type="ECO:0000313" key="6">
    <source>
        <dbReference type="EMBL" id="OKL48924.1"/>
    </source>
</evidence>
<evidence type="ECO:0000256" key="4">
    <source>
        <dbReference type="ARBA" id="ARBA00022840"/>
    </source>
</evidence>
<keyword evidence="4" id="KW-0067">ATP-binding</keyword>